<evidence type="ECO:0000313" key="1">
    <source>
        <dbReference type="EMBL" id="CAB4963152.1"/>
    </source>
</evidence>
<gene>
    <name evidence="1" type="ORF">UFOPK3752_02425</name>
</gene>
<dbReference type="AlphaFoldDB" id="A0A6J7L8B2"/>
<proteinExistence type="predicted"/>
<reference evidence="1" key="1">
    <citation type="submission" date="2020-05" db="EMBL/GenBank/DDBJ databases">
        <authorList>
            <person name="Chiriac C."/>
            <person name="Salcher M."/>
            <person name="Ghai R."/>
            <person name="Kavagutti S V."/>
        </authorList>
    </citation>
    <scope>NUCLEOTIDE SEQUENCE</scope>
</reference>
<accession>A0A6J7L8B2</accession>
<dbReference type="EMBL" id="CAFBND010000189">
    <property type="protein sequence ID" value="CAB4963152.1"/>
    <property type="molecule type" value="Genomic_DNA"/>
</dbReference>
<sequence length="122" mass="12641">MHVLDADGAAIRVTEDAEDVAQLLEWLAAEAACRELAIEVPECEPVAGDVEIGVAALGVLERIGVGHQVPAHAEGVDEFLDPRGLVEVVVVGGGDVGGPADRRIGDLESSEDLVVEALLAKQ</sequence>
<organism evidence="1">
    <name type="scientific">freshwater metagenome</name>
    <dbReference type="NCBI Taxonomy" id="449393"/>
    <lineage>
        <taxon>unclassified sequences</taxon>
        <taxon>metagenomes</taxon>
        <taxon>ecological metagenomes</taxon>
    </lineage>
</organism>
<protein>
    <submittedName>
        <fullName evidence="1">Unannotated protein</fullName>
    </submittedName>
</protein>
<dbReference type="AntiFam" id="ANF00134">
    <property type="entry name" value="Shadow ORF (opposite odhA)"/>
</dbReference>
<name>A0A6J7L8B2_9ZZZZ</name>